<protein>
    <recommendedName>
        <fullName evidence="1">RES domain-containing protein</fullName>
    </recommendedName>
</protein>
<gene>
    <name evidence="2" type="ORF">NCCP691_07020</name>
</gene>
<name>A0ABQ4Q0K0_9BURK</name>
<dbReference type="SMART" id="SM00953">
    <property type="entry name" value="RES"/>
    <property type="match status" value="1"/>
</dbReference>
<evidence type="ECO:0000313" key="2">
    <source>
        <dbReference type="EMBL" id="GIZ50688.1"/>
    </source>
</evidence>
<sequence>MPTVAASERLIALQAWRAVEAQHKAATMKLVDTLEEQHLLEQILEESKPPLPPEARHLHWLLFTPFRYPPLPRGSRFRAADDPGVFYGADERRTACAELGYWRWRFLMESELDMLDPIQQTLFQVQLEGNAVDLSRAPWRAQRKKWMDPADYSHCQALARELRQQGVQMIRYESVRDRAGGMCVAVLEPGAFSRPEPVCSQTWILSVGRGRVIWQQDSIFEADAFEFPTEGWD</sequence>
<organism evidence="2 3">
    <name type="scientific">Noviherbaspirillum aridicola</name>
    <dbReference type="NCBI Taxonomy" id="2849687"/>
    <lineage>
        <taxon>Bacteria</taxon>
        <taxon>Pseudomonadati</taxon>
        <taxon>Pseudomonadota</taxon>
        <taxon>Betaproteobacteria</taxon>
        <taxon>Burkholderiales</taxon>
        <taxon>Oxalobacteraceae</taxon>
        <taxon>Noviherbaspirillum</taxon>
    </lineage>
</organism>
<accession>A0ABQ4Q0K0</accession>
<proteinExistence type="predicted"/>
<dbReference type="RefSeq" id="WP_238482288.1">
    <property type="nucleotide sequence ID" value="NZ_BPMK01000002.1"/>
</dbReference>
<reference evidence="2 3" key="1">
    <citation type="journal article" date="2022" name="Int. J. Syst. Evol. Microbiol.">
        <title>Noviherbaspirillum aridicola sp. nov., isolated from an arid soil in Pakistan.</title>
        <authorList>
            <person name="Khan I.U."/>
            <person name="Saqib M."/>
            <person name="Amin A."/>
            <person name="Hussain F."/>
            <person name="Li L."/>
            <person name="Liu Y.H."/>
            <person name="Fang B.Z."/>
            <person name="Ahmed I."/>
            <person name="Li W.J."/>
        </authorList>
    </citation>
    <scope>NUCLEOTIDE SEQUENCE [LARGE SCALE GENOMIC DNA]</scope>
    <source>
        <strain evidence="2 3">NCCP-691</strain>
    </source>
</reference>
<dbReference type="EMBL" id="BPMK01000002">
    <property type="protein sequence ID" value="GIZ50688.1"/>
    <property type="molecule type" value="Genomic_DNA"/>
</dbReference>
<dbReference type="InterPro" id="IPR014914">
    <property type="entry name" value="RES_dom"/>
</dbReference>
<feature type="domain" description="RES" evidence="1">
    <location>
        <begin position="65"/>
        <end position="198"/>
    </location>
</feature>
<dbReference type="Proteomes" id="UP000887222">
    <property type="component" value="Unassembled WGS sequence"/>
</dbReference>
<evidence type="ECO:0000259" key="1">
    <source>
        <dbReference type="SMART" id="SM00953"/>
    </source>
</evidence>
<dbReference type="Pfam" id="PF08808">
    <property type="entry name" value="RES"/>
    <property type="match status" value="1"/>
</dbReference>
<keyword evidence="3" id="KW-1185">Reference proteome</keyword>
<comment type="caution">
    <text evidence="2">The sequence shown here is derived from an EMBL/GenBank/DDBJ whole genome shotgun (WGS) entry which is preliminary data.</text>
</comment>
<evidence type="ECO:0000313" key="3">
    <source>
        <dbReference type="Proteomes" id="UP000887222"/>
    </source>
</evidence>